<dbReference type="Pfam" id="PF13439">
    <property type="entry name" value="Glyco_transf_4"/>
    <property type="match status" value="1"/>
</dbReference>
<sequence length="382" mass="44440">MKVLILGIPGSGFMQDLFKELHKQEQGPEIYFYNPFGKQEEVIKYEPEILENNSKINNAYKGGKRSVLLQLYKSAIILKGALMKHKFDVVHIFFLHIFYVFIFRSIRRNTKSIVITIFGSDFYRNNSWAKKVKGTLLRRADKITTTNPQTAEDLFRYYNSLNPAKQHIIRFGNSNLSIIDRYKNLKDRERLAHTLKLPMDKKIIVVGYSANYVHQHIKILEQINKIDEKLKDEVCLVFPLTYGNHKASIANEIENYLRNSTFSYRLIDDFLSVEELAGLRVVTDVFISLPLSDQLSRTLKESIYAGNIVITGSWLPYRILNDAGVDYFKIDNLSKLPLLLSDLLNENSNYQIDREKNKRIIAQDSQWSKKIIDWLALYDIQG</sequence>
<dbReference type="RefSeq" id="WP_057951803.1">
    <property type="nucleotide sequence ID" value="NZ_CP013118.1"/>
</dbReference>
<dbReference type="OrthoDB" id="1083028at2"/>
<evidence type="ECO:0000313" key="2">
    <source>
        <dbReference type="EMBL" id="ALO14234.1"/>
    </source>
</evidence>
<proteinExistence type="predicted"/>
<dbReference type="SUPFAM" id="SSF53756">
    <property type="entry name" value="UDP-Glycosyltransferase/glycogen phosphorylase"/>
    <property type="match status" value="1"/>
</dbReference>
<reference evidence="2 3" key="1">
    <citation type="submission" date="2015-11" db="EMBL/GenBank/DDBJ databases">
        <title>Description and complete genome sequence of a novel strain predominating in hypersaline microbial mats and representing a new family of the Bacteriodetes phylum.</title>
        <authorList>
            <person name="Spring S."/>
            <person name="Bunk B."/>
            <person name="Sproer C."/>
            <person name="Klenk H.-P."/>
        </authorList>
    </citation>
    <scope>NUCLEOTIDE SEQUENCE [LARGE SCALE GENOMIC DNA]</scope>
    <source>
        <strain evidence="2 3">L21-Spi-D4</strain>
    </source>
</reference>
<dbReference type="Proteomes" id="UP000064893">
    <property type="component" value="Chromosome"/>
</dbReference>
<accession>A0A0S2HW53</accession>
<keyword evidence="2" id="KW-0328">Glycosyltransferase</keyword>
<protein>
    <submittedName>
        <fullName evidence="2">4-alpha-L-fucosyltransferase</fullName>
    </submittedName>
</protein>
<dbReference type="AlphaFoldDB" id="A0A0S2HW53"/>
<dbReference type="STRING" id="1307839.L21SP5_00558"/>
<dbReference type="EMBL" id="CP013118">
    <property type="protein sequence ID" value="ALO14234.1"/>
    <property type="molecule type" value="Genomic_DNA"/>
</dbReference>
<name>A0A0S2HW53_9BACT</name>
<organism evidence="2 3">
    <name type="scientific">Salinivirga cyanobacteriivorans</name>
    <dbReference type="NCBI Taxonomy" id="1307839"/>
    <lineage>
        <taxon>Bacteria</taxon>
        <taxon>Pseudomonadati</taxon>
        <taxon>Bacteroidota</taxon>
        <taxon>Bacteroidia</taxon>
        <taxon>Bacteroidales</taxon>
        <taxon>Salinivirgaceae</taxon>
        <taxon>Salinivirga</taxon>
    </lineage>
</organism>
<keyword evidence="2" id="KW-0808">Transferase</keyword>
<dbReference type="InterPro" id="IPR028098">
    <property type="entry name" value="Glyco_trans_4-like_N"/>
</dbReference>
<feature type="domain" description="Glycosyltransferase subfamily 4-like N-terminal" evidence="1">
    <location>
        <begin position="63"/>
        <end position="169"/>
    </location>
</feature>
<keyword evidence="3" id="KW-1185">Reference proteome</keyword>
<dbReference type="GO" id="GO:0016757">
    <property type="term" value="F:glycosyltransferase activity"/>
    <property type="evidence" value="ECO:0007669"/>
    <property type="project" value="UniProtKB-KW"/>
</dbReference>
<gene>
    <name evidence="2" type="ORF">L21SP5_00558</name>
</gene>
<evidence type="ECO:0000259" key="1">
    <source>
        <dbReference type="Pfam" id="PF13439"/>
    </source>
</evidence>
<dbReference type="KEGG" id="blq:L21SP5_00558"/>
<dbReference type="Gene3D" id="3.40.50.2000">
    <property type="entry name" value="Glycogen Phosphorylase B"/>
    <property type="match status" value="2"/>
</dbReference>
<evidence type="ECO:0000313" key="3">
    <source>
        <dbReference type="Proteomes" id="UP000064893"/>
    </source>
</evidence>